<gene>
    <name evidence="6" type="primary">SMPD4</name>
</gene>
<evidence type="ECO:0000256" key="3">
    <source>
        <dbReference type="ARBA" id="ARBA00022989"/>
    </source>
</evidence>
<comment type="subcellular location">
    <subcellularLocation>
        <location evidence="1">Membrane</location>
        <topology evidence="1">Single-pass membrane protein</topology>
    </subcellularLocation>
</comment>
<keyword evidence="7" id="KW-1185">Reference proteome</keyword>
<dbReference type="AlphaFoldDB" id="A0A8C5LP63"/>
<feature type="transmembrane region" description="Helical" evidence="5">
    <location>
        <begin position="837"/>
        <end position="854"/>
    </location>
</feature>
<evidence type="ECO:0000313" key="6">
    <source>
        <dbReference type="Ensembl" id="ENSLLEP00000001202.1"/>
    </source>
</evidence>
<dbReference type="Proteomes" id="UP000694569">
    <property type="component" value="Unplaced"/>
</dbReference>
<keyword evidence="3 5" id="KW-1133">Transmembrane helix</keyword>
<dbReference type="GO" id="GO:0046475">
    <property type="term" value="P:glycerophospholipid catabolic process"/>
    <property type="evidence" value="ECO:0007669"/>
    <property type="project" value="TreeGrafter"/>
</dbReference>
<evidence type="ECO:0000256" key="2">
    <source>
        <dbReference type="ARBA" id="ARBA00022692"/>
    </source>
</evidence>
<keyword evidence="2 5" id="KW-0812">Transmembrane</keyword>
<dbReference type="Ensembl" id="ENSLLET00000001264.1">
    <property type="protein sequence ID" value="ENSLLEP00000001202.1"/>
    <property type="gene ID" value="ENSLLEG00000000750.1"/>
</dbReference>
<name>A0A8C5LP63_9ANUR</name>
<dbReference type="PANTHER" id="PTHR12988:SF6">
    <property type="entry name" value="SPHINGOMYELIN PHOSPHODIESTERASE 4"/>
    <property type="match status" value="1"/>
</dbReference>
<reference evidence="6" key="1">
    <citation type="submission" date="2025-08" db="UniProtKB">
        <authorList>
            <consortium name="Ensembl"/>
        </authorList>
    </citation>
    <scope>IDENTIFICATION</scope>
</reference>
<dbReference type="InterPro" id="IPR024129">
    <property type="entry name" value="Sphingomy_SMPD4"/>
</dbReference>
<evidence type="ECO:0000256" key="4">
    <source>
        <dbReference type="ARBA" id="ARBA00023136"/>
    </source>
</evidence>
<organism evidence="6 7">
    <name type="scientific">Leptobrachium leishanense</name>
    <name type="common">Leishan spiny toad</name>
    <dbReference type="NCBI Taxonomy" id="445787"/>
    <lineage>
        <taxon>Eukaryota</taxon>
        <taxon>Metazoa</taxon>
        <taxon>Chordata</taxon>
        <taxon>Craniata</taxon>
        <taxon>Vertebrata</taxon>
        <taxon>Euteleostomi</taxon>
        <taxon>Amphibia</taxon>
        <taxon>Batrachia</taxon>
        <taxon>Anura</taxon>
        <taxon>Pelobatoidea</taxon>
        <taxon>Megophryidae</taxon>
        <taxon>Leptobrachium</taxon>
    </lineage>
</organism>
<evidence type="ECO:0000313" key="7">
    <source>
        <dbReference type="Proteomes" id="UP000694569"/>
    </source>
</evidence>
<feature type="transmembrane region" description="Helical" evidence="5">
    <location>
        <begin position="813"/>
        <end position="831"/>
    </location>
</feature>
<dbReference type="GO" id="GO:0050290">
    <property type="term" value="F:sphingomyelin phosphodiesterase D activity"/>
    <property type="evidence" value="ECO:0007669"/>
    <property type="project" value="InterPro"/>
</dbReference>
<dbReference type="PANTHER" id="PTHR12988">
    <property type="entry name" value="SPHINGOMYELIN PHOSPHODIESTERASE 4"/>
    <property type="match status" value="1"/>
</dbReference>
<dbReference type="OrthoDB" id="10251508at2759"/>
<dbReference type="GeneTree" id="ENSGT00390000006044"/>
<reference evidence="6" key="2">
    <citation type="submission" date="2025-09" db="UniProtKB">
        <authorList>
            <consortium name="Ensembl"/>
        </authorList>
    </citation>
    <scope>IDENTIFICATION</scope>
</reference>
<proteinExistence type="predicted"/>
<dbReference type="GO" id="GO:0016020">
    <property type="term" value="C:membrane"/>
    <property type="evidence" value="ECO:0007669"/>
    <property type="project" value="UniProtKB-SubCell"/>
</dbReference>
<evidence type="ECO:0000256" key="1">
    <source>
        <dbReference type="ARBA" id="ARBA00004167"/>
    </source>
</evidence>
<dbReference type="Pfam" id="PF14724">
    <property type="entry name" value="mit_SMPDase"/>
    <property type="match status" value="2"/>
</dbReference>
<sequence>MSLPGGSPQPSYLLASLKTDCVNKPLFQWCQNFVRIIEDYPAKELHQIFPWLVEMIFGSLDGSIVGWNIRCMEERTNPFDFHTVLEFLHPNGPMMKMVYKLQAEDYKYDFPVSYLPGPVQASLRERMLPECSLYHNKIQLPTTGGLGNNLALNPYEYFMFHFAICLITQRALLRSFSSFSNDHGTLLGQDLWCTATFGFWKSWDFSQRHGNYLQGQQTSTSECVYFILVDRYLKWFLPIEGNVPPPHFSNAGRAVPSPTPRSPSIPFTSYGTHPSLLKRHVCHQHLVNADPAAQEIWRSETLLQVFVEMWLHHYSLEMYRNLQSPHAKLEALHNRLSVSSSQFICPAVPGNYHSYQESFQPTEEHVLVVRLLVKHLHTFTNSLRSESTSSSAHSHTASPLEELKRVVIPRFVQQKLYVFLQHCFGHWPLDASFRAVLELWLSYVQPWRYVPERSTTPVISEPQNRNVPDKWAPFVQENLLIYTKLFLRFLNRALRTDLGSPKNALMVFRVAKVFSQPSLPEMIQRGEQLFLEPEPVIPHRQHRLLMSPNLGGSFLSSWQPPITDATFKVKNHVYSLEGQEHQYVQMFGTDARNLVLRLAHMIVQAKQTAKSISDQSQDSADNQSFLSWFRINPSEQNQSYSGNDLDEVGHDCIRKTDEYLDKALDYLCQIFRLNSAQLSQFTLNSLNSPHENGRNQLPDCVETDDGLILTSLGRYQIINGLRRFDIEYRGDPDLQPIRTYENATLVRFLYRLSCALNERYSDKMEALCARQDFIGKFSRYHLVSSPSKEKSSPGTHPKQAPTPRIRLRFLANYRILFYLVLLYFFATLISIQPMSCTFYLLIGYLLYATVMTLISDKWKPHQN</sequence>
<accession>A0A8C5LP63</accession>
<dbReference type="GO" id="GO:0046513">
    <property type="term" value="P:ceramide biosynthetic process"/>
    <property type="evidence" value="ECO:0007669"/>
    <property type="project" value="TreeGrafter"/>
</dbReference>
<keyword evidence="4 5" id="KW-0472">Membrane</keyword>
<protein>
    <submittedName>
        <fullName evidence="6">Sphingomyelin phosphodiesterase 4</fullName>
    </submittedName>
</protein>
<evidence type="ECO:0000256" key="5">
    <source>
        <dbReference type="SAM" id="Phobius"/>
    </source>
</evidence>
<dbReference type="GO" id="GO:0006685">
    <property type="term" value="P:sphingomyelin catabolic process"/>
    <property type="evidence" value="ECO:0007669"/>
    <property type="project" value="TreeGrafter"/>
</dbReference>